<dbReference type="InterPro" id="IPR025668">
    <property type="entry name" value="Tnp_DDE_dom"/>
</dbReference>
<dbReference type="Proteomes" id="UP000679373">
    <property type="component" value="Chromosome"/>
</dbReference>
<accession>A0AB74VDB9</accession>
<feature type="domain" description="Transposase DDE" evidence="1">
    <location>
        <begin position="125"/>
        <end position="267"/>
    </location>
</feature>
<dbReference type="AlphaFoldDB" id="A0AB74VDB9"/>
<organism evidence="2 3">
    <name type="scientific">Clostridium beijerinckii</name>
    <name type="common">Clostridium MP</name>
    <dbReference type="NCBI Taxonomy" id="1520"/>
    <lineage>
        <taxon>Bacteria</taxon>
        <taxon>Bacillati</taxon>
        <taxon>Bacillota</taxon>
        <taxon>Clostridia</taxon>
        <taxon>Eubacteriales</taxon>
        <taxon>Clostridiaceae</taxon>
        <taxon>Clostridium</taxon>
    </lineage>
</organism>
<name>A0AB74VDB9_CLOBE</name>
<dbReference type="NCBIfam" id="NF033520">
    <property type="entry name" value="transpos_IS982"/>
    <property type="match status" value="1"/>
</dbReference>
<dbReference type="EMBL" id="CP073653">
    <property type="protein sequence ID" value="QUN34510.1"/>
    <property type="molecule type" value="Genomic_DNA"/>
</dbReference>
<gene>
    <name evidence="2" type="ORF">KEC93_21700</name>
</gene>
<proteinExistence type="predicted"/>
<protein>
    <submittedName>
        <fullName evidence="2">IS982 family transposase</fullName>
    </submittedName>
</protein>
<reference evidence="2" key="1">
    <citation type="submission" date="2021-04" db="EMBL/GenBank/DDBJ databases">
        <title>Complete genome sequence of the type strain Clostridium beijerinckii NRRL B-598.</title>
        <authorList>
            <person name="Sedlar K."/>
            <person name="Branska B."/>
            <person name="Bezdicek M."/>
            <person name="Nykrynova M."/>
            <person name="Lengerova M."/>
            <person name="Skutkova H."/>
            <person name="Patakova P."/>
        </authorList>
    </citation>
    <scope>NUCLEOTIDE SEQUENCE</scope>
    <source>
        <strain evidence="2">DSM 791</strain>
    </source>
</reference>
<evidence type="ECO:0000313" key="2">
    <source>
        <dbReference type="EMBL" id="QUN34510.1"/>
    </source>
</evidence>
<sequence length="316" mass="36438">MIKMLEFTYYNTEKIANLKDFFTVSFVLIDDVYNEVIPESIKNRRNISESKLSDSEIITISIVGEALTIDSEKAWFYFVKKNYSDLFPNICDRTRFNRTKRNLYKVILEIQRYFSSLAIFSDDDTRIIDSMPIPVCKFGRAYFSKLFKDISTYSYCASKKETYFGLKLHALITTDGFITDFLLTTANTDDRDAVFELIQTNTNIKILADKGYVGNELKVSLAKEKEILFLSLKRKNSKTPLEKRLRNALSKARRRVETSFSQLAGQFNIARVLAKSKWGLMLRITLKILTHNISFVLNAITGNTIHIAQIKHLAFG</sequence>
<evidence type="ECO:0000313" key="3">
    <source>
        <dbReference type="Proteomes" id="UP000679373"/>
    </source>
</evidence>
<dbReference type="Pfam" id="PF13612">
    <property type="entry name" value="DDE_Tnp_1_3"/>
    <property type="match status" value="1"/>
</dbReference>
<evidence type="ECO:0000259" key="1">
    <source>
        <dbReference type="Pfam" id="PF13612"/>
    </source>
</evidence>
<keyword evidence="3" id="KW-1185">Reference proteome</keyword>